<evidence type="ECO:0000313" key="4">
    <source>
        <dbReference type="Proteomes" id="UP000001877"/>
    </source>
</evidence>
<dbReference type="HOGENOM" id="CLU_782404_0_0_9"/>
<gene>
    <name evidence="3" type="ordered locus">BBR47_02820</name>
</gene>
<dbReference type="InterPro" id="IPR035897">
    <property type="entry name" value="Toll_tir_struct_dom_sf"/>
</dbReference>
<dbReference type="EMBL" id="AP008955">
    <property type="protein sequence ID" value="BAH41259.1"/>
    <property type="molecule type" value="Genomic_DNA"/>
</dbReference>
<keyword evidence="4" id="KW-1185">Reference proteome</keyword>
<name>C0ZIP1_BREBN</name>
<proteinExistence type="predicted"/>
<dbReference type="RefSeq" id="WP_012684032.1">
    <property type="nucleotide sequence ID" value="NC_012491.1"/>
</dbReference>
<feature type="coiled-coil region" evidence="1">
    <location>
        <begin position="173"/>
        <end position="210"/>
    </location>
</feature>
<dbReference type="Gene3D" id="3.40.50.10140">
    <property type="entry name" value="Toll/interleukin-1 receptor homology (TIR) domain"/>
    <property type="match status" value="1"/>
</dbReference>
<evidence type="ECO:0000313" key="3">
    <source>
        <dbReference type="EMBL" id="BAH41259.1"/>
    </source>
</evidence>
<evidence type="ECO:0000256" key="1">
    <source>
        <dbReference type="SAM" id="Coils"/>
    </source>
</evidence>
<sequence>MVKIFISHATDDATMVTKLMDLLQTQFNLQRENFFYTSDEELKVGGNWIEQIRQGMQDATLIMPIITPRYFESHFCMCELGAAWVNEQALIPIIIPPLKHSALGSTPYRSWAQSITFNSKEDIMRLAESMKDKKVGTFNSVRFNNRAEQFYNEVLSQFVEEMKSREILTPAVLKELRTENHSLIEAYNEAEEEVKKLKAENDALRSLKDAEAVKALDHAKMDEWQSFLDAVTIAKNELDKLPKLVTSVLYHMRKSSYDGFVGDQMDFADLQQLDSKGYIEWDDGWKPVYTHPAVRRADNAIDALQAVIDEDPAIIQDRFEDEYEDVMFGLKYSPFWEEVLGQDIVHSN</sequence>
<protein>
    <recommendedName>
        <fullName evidence="2">TIR domain-containing protein</fullName>
    </recommendedName>
</protein>
<dbReference type="InterPro" id="IPR000157">
    <property type="entry name" value="TIR_dom"/>
</dbReference>
<dbReference type="KEGG" id="bbe:BBR47_02820"/>
<evidence type="ECO:0000259" key="2">
    <source>
        <dbReference type="PROSITE" id="PS50104"/>
    </source>
</evidence>
<dbReference type="PROSITE" id="PS50104">
    <property type="entry name" value="TIR"/>
    <property type="match status" value="1"/>
</dbReference>
<keyword evidence="1" id="KW-0175">Coiled coil</keyword>
<feature type="domain" description="TIR" evidence="2">
    <location>
        <begin position="1"/>
        <end position="130"/>
    </location>
</feature>
<dbReference type="eggNOG" id="ENOG50332G0">
    <property type="taxonomic scope" value="Bacteria"/>
</dbReference>
<dbReference type="Pfam" id="PF13676">
    <property type="entry name" value="TIR_2"/>
    <property type="match status" value="1"/>
</dbReference>
<dbReference type="AlphaFoldDB" id="C0ZIP1"/>
<dbReference type="SUPFAM" id="SSF52200">
    <property type="entry name" value="Toll/Interleukin receptor TIR domain"/>
    <property type="match status" value="1"/>
</dbReference>
<organism evidence="3 4">
    <name type="scientific">Brevibacillus brevis (strain 47 / JCM 6285 / NBRC 100599)</name>
    <dbReference type="NCBI Taxonomy" id="358681"/>
    <lineage>
        <taxon>Bacteria</taxon>
        <taxon>Bacillati</taxon>
        <taxon>Bacillota</taxon>
        <taxon>Bacilli</taxon>
        <taxon>Bacillales</taxon>
        <taxon>Paenibacillaceae</taxon>
        <taxon>Brevibacillus</taxon>
    </lineage>
</organism>
<reference evidence="3 4" key="1">
    <citation type="submission" date="2005-03" db="EMBL/GenBank/DDBJ databases">
        <title>Brevibacillus brevis strain 47, complete genome.</title>
        <authorList>
            <person name="Hosoyama A."/>
            <person name="Yamada R."/>
            <person name="Hongo Y."/>
            <person name="Terui Y."/>
            <person name="Ankai A."/>
            <person name="Masuyama W."/>
            <person name="Sekiguchi M."/>
            <person name="Takeda T."/>
            <person name="Asano K."/>
            <person name="Ohji S."/>
            <person name="Ichikawa N."/>
            <person name="Narita S."/>
            <person name="Aoki N."/>
            <person name="Miura H."/>
            <person name="Matsushita S."/>
            <person name="Sekigawa T."/>
            <person name="Yamagata H."/>
            <person name="Yoshikawa H."/>
            <person name="Udaka S."/>
            <person name="Tanikawa S."/>
            <person name="Fujita N."/>
        </authorList>
    </citation>
    <scope>NUCLEOTIDE SEQUENCE [LARGE SCALE GENOMIC DNA]</scope>
    <source>
        <strain evidence="4">47 / JCM 6285 / NBRC 100599</strain>
    </source>
</reference>
<accession>C0ZIP1</accession>
<dbReference type="SMART" id="SM00255">
    <property type="entry name" value="TIR"/>
    <property type="match status" value="1"/>
</dbReference>
<dbReference type="GO" id="GO:0007165">
    <property type="term" value="P:signal transduction"/>
    <property type="evidence" value="ECO:0007669"/>
    <property type="project" value="InterPro"/>
</dbReference>
<dbReference type="Proteomes" id="UP000001877">
    <property type="component" value="Chromosome"/>
</dbReference>